<dbReference type="Pfam" id="PF01717">
    <property type="entry name" value="Meth_synt_2"/>
    <property type="match status" value="1"/>
</dbReference>
<dbReference type="InterPro" id="IPR002629">
    <property type="entry name" value="Met_Synth_C/arc"/>
</dbReference>
<reference evidence="2 3" key="1">
    <citation type="journal article" date="2016" name="Mol. Biol. Evol.">
        <title>Comparative Genomics of Early-Diverging Mushroom-Forming Fungi Provides Insights into the Origins of Lignocellulose Decay Capabilities.</title>
        <authorList>
            <person name="Nagy L.G."/>
            <person name="Riley R."/>
            <person name="Tritt A."/>
            <person name="Adam C."/>
            <person name="Daum C."/>
            <person name="Floudas D."/>
            <person name="Sun H."/>
            <person name="Yadav J.S."/>
            <person name="Pangilinan J."/>
            <person name="Larsson K.H."/>
            <person name="Matsuura K."/>
            <person name="Barry K."/>
            <person name="Labutti K."/>
            <person name="Kuo R."/>
            <person name="Ohm R.A."/>
            <person name="Bhattacharya S.S."/>
            <person name="Shirouzu T."/>
            <person name="Yoshinaga Y."/>
            <person name="Martin F.M."/>
            <person name="Grigoriev I.V."/>
            <person name="Hibbett D.S."/>
        </authorList>
    </citation>
    <scope>NUCLEOTIDE SEQUENCE [LARGE SCALE GENOMIC DNA]</scope>
    <source>
        <strain evidence="2 3">TUFC12733</strain>
    </source>
</reference>
<organism evidence="2 3">
    <name type="scientific">Calocera viscosa (strain TUFC12733)</name>
    <dbReference type="NCBI Taxonomy" id="1330018"/>
    <lineage>
        <taxon>Eukaryota</taxon>
        <taxon>Fungi</taxon>
        <taxon>Dikarya</taxon>
        <taxon>Basidiomycota</taxon>
        <taxon>Agaricomycotina</taxon>
        <taxon>Dacrymycetes</taxon>
        <taxon>Dacrymycetales</taxon>
        <taxon>Dacrymycetaceae</taxon>
        <taxon>Calocera</taxon>
    </lineage>
</organism>
<protein>
    <submittedName>
        <fullName evidence="2">UROD/MetE-like protein</fullName>
    </submittedName>
</protein>
<dbReference type="GO" id="GO:0008270">
    <property type="term" value="F:zinc ion binding"/>
    <property type="evidence" value="ECO:0007669"/>
    <property type="project" value="InterPro"/>
</dbReference>
<dbReference type="SUPFAM" id="SSF51726">
    <property type="entry name" value="UROD/MetE-like"/>
    <property type="match status" value="1"/>
</dbReference>
<dbReference type="GO" id="GO:0009086">
    <property type="term" value="P:methionine biosynthetic process"/>
    <property type="evidence" value="ECO:0007669"/>
    <property type="project" value="InterPro"/>
</dbReference>
<evidence type="ECO:0000313" key="3">
    <source>
        <dbReference type="Proteomes" id="UP000076738"/>
    </source>
</evidence>
<dbReference type="InterPro" id="IPR038071">
    <property type="entry name" value="UROD/MetE-like_sf"/>
</dbReference>
<dbReference type="Gene3D" id="3.20.20.210">
    <property type="match status" value="1"/>
</dbReference>
<dbReference type="OrthoDB" id="7772923at2759"/>
<dbReference type="GO" id="GO:0003871">
    <property type="term" value="F:5-methyltetrahydropteroyltriglutamate-homocysteine S-methyltransferase activity"/>
    <property type="evidence" value="ECO:0007669"/>
    <property type="project" value="InterPro"/>
</dbReference>
<dbReference type="PANTHER" id="PTHR43844">
    <property type="entry name" value="METHIONINE SYNTHASE"/>
    <property type="match status" value="1"/>
</dbReference>
<sequence>MTHTPTPRPPPCRAEHVGSLLRPPRLIDAHTRFARGTLTQAELDKCVAEEVGAIVRFQQQLGFKCVTDGEFGRYMFYDGFFDGLEGMELVRDPSPELFQDWLPHYAKFKQGGPWKPVKTWRAAGKIGKSTHQYLKWFNLIKHHVAPEDVRFIKMTMISPDWYHITMGSNAYSKEAYADDDAYFMDIAAAYRRELAALYAAGCRNVQIDAPLLAAFCSEHMRAALRRDGYDPDERLDWYLGWFNVCLGERPGDMVVGVHLCRGNSQGQHFYEGGYEAIAQRLFNKLEVDCFYLEYDSPRAGGLEPLRYLPAGKTAILGLISTKTPEMEDPARIKVLLDEAARIIGDEGKERLCLSPQCGFASRIEGNPVTQEVVERKLRLVAEIAQEVWGTLV</sequence>
<dbReference type="STRING" id="1330018.A0A167NLX0"/>
<evidence type="ECO:0000313" key="2">
    <source>
        <dbReference type="EMBL" id="KZO97852.1"/>
    </source>
</evidence>
<dbReference type="PANTHER" id="PTHR43844:SF2">
    <property type="entry name" value="SYNTHASE, VITAMIN-B12 INDEPENDENT, PUTATIVE (AFU_ORTHOLOGUE AFUA_3G12060)-RELATED"/>
    <property type="match status" value="1"/>
</dbReference>
<feature type="domain" description="Cobalamin-independent methionine synthase MetE C-terminal/archaeal" evidence="1">
    <location>
        <begin position="178"/>
        <end position="363"/>
    </location>
</feature>
<proteinExistence type="predicted"/>
<dbReference type="AlphaFoldDB" id="A0A167NLX0"/>
<keyword evidence="3" id="KW-1185">Reference proteome</keyword>
<gene>
    <name evidence="2" type="ORF">CALVIDRAFT_597318</name>
</gene>
<dbReference type="CDD" id="cd03311">
    <property type="entry name" value="CIMS_C_terminal_like"/>
    <property type="match status" value="1"/>
</dbReference>
<accession>A0A167NLX0</accession>
<name>A0A167NLX0_CALVF</name>
<evidence type="ECO:0000259" key="1">
    <source>
        <dbReference type="Pfam" id="PF01717"/>
    </source>
</evidence>
<dbReference type="EMBL" id="KV417278">
    <property type="protein sequence ID" value="KZO97852.1"/>
    <property type="molecule type" value="Genomic_DNA"/>
</dbReference>
<dbReference type="Proteomes" id="UP000076738">
    <property type="component" value="Unassembled WGS sequence"/>
</dbReference>